<dbReference type="OrthoDB" id="6771384at2759"/>
<keyword evidence="3" id="KW-1185">Reference proteome</keyword>
<name>A0A834IJH7_RHYFE</name>
<evidence type="ECO:0000313" key="3">
    <source>
        <dbReference type="Proteomes" id="UP000625711"/>
    </source>
</evidence>
<dbReference type="Proteomes" id="UP000625711">
    <property type="component" value="Unassembled WGS sequence"/>
</dbReference>
<reference evidence="2" key="1">
    <citation type="submission" date="2020-08" db="EMBL/GenBank/DDBJ databases">
        <title>Genome sequencing and assembly of the red palm weevil Rhynchophorus ferrugineus.</title>
        <authorList>
            <person name="Dias G.B."/>
            <person name="Bergman C.M."/>
            <person name="Manee M."/>
        </authorList>
    </citation>
    <scope>NUCLEOTIDE SEQUENCE</scope>
    <source>
        <strain evidence="2">AA-2017</strain>
        <tissue evidence="2">Whole larva</tissue>
    </source>
</reference>
<dbReference type="AlphaFoldDB" id="A0A834IJH7"/>
<sequence length="234" mass="26928">MGRPKKKVDNSTQTSQLFKVPFVLIDRLSSFKNPEDIFTQHESVIKKKPIVVSKLPRCYNKFADKMTKNIQANSTPVHTERVKPGPLCYKKKLLWKRPDLVRSLVRNKTCEEKMVDEENQLDPILEPINTTLISNVQLETDEMVVESISEPVLIHEGPSTNYRHLAQDSLNNQDNKKCTNITTASSIFSNKLDDKPENMSQKNQKGHSNIQAPRQKSILIKTNTVHIYNHFYNN</sequence>
<evidence type="ECO:0000256" key="1">
    <source>
        <dbReference type="SAM" id="MobiDB-lite"/>
    </source>
</evidence>
<feature type="region of interest" description="Disordered" evidence="1">
    <location>
        <begin position="189"/>
        <end position="214"/>
    </location>
</feature>
<feature type="compositionally biased region" description="Polar residues" evidence="1">
    <location>
        <begin position="198"/>
        <end position="214"/>
    </location>
</feature>
<accession>A0A834IJH7</accession>
<protein>
    <submittedName>
        <fullName evidence="2">Uncharacterized protein</fullName>
    </submittedName>
</protein>
<proteinExistence type="predicted"/>
<gene>
    <name evidence="2" type="ORF">GWI33_003777</name>
</gene>
<evidence type="ECO:0000313" key="2">
    <source>
        <dbReference type="EMBL" id="KAF7281990.1"/>
    </source>
</evidence>
<organism evidence="2 3">
    <name type="scientific">Rhynchophorus ferrugineus</name>
    <name type="common">Red palm weevil</name>
    <name type="synonym">Curculio ferrugineus</name>
    <dbReference type="NCBI Taxonomy" id="354439"/>
    <lineage>
        <taxon>Eukaryota</taxon>
        <taxon>Metazoa</taxon>
        <taxon>Ecdysozoa</taxon>
        <taxon>Arthropoda</taxon>
        <taxon>Hexapoda</taxon>
        <taxon>Insecta</taxon>
        <taxon>Pterygota</taxon>
        <taxon>Neoptera</taxon>
        <taxon>Endopterygota</taxon>
        <taxon>Coleoptera</taxon>
        <taxon>Polyphaga</taxon>
        <taxon>Cucujiformia</taxon>
        <taxon>Curculionidae</taxon>
        <taxon>Dryophthorinae</taxon>
        <taxon>Rhynchophorus</taxon>
    </lineage>
</organism>
<comment type="caution">
    <text evidence="2">The sequence shown here is derived from an EMBL/GenBank/DDBJ whole genome shotgun (WGS) entry which is preliminary data.</text>
</comment>
<dbReference type="EMBL" id="JAACXV010000207">
    <property type="protein sequence ID" value="KAF7281990.1"/>
    <property type="molecule type" value="Genomic_DNA"/>
</dbReference>